<dbReference type="GO" id="GO:0009635">
    <property type="term" value="P:response to herbicide"/>
    <property type="evidence" value="ECO:0007669"/>
    <property type="project" value="UniProtKB-ARBA"/>
</dbReference>
<dbReference type="Pfam" id="PF02798">
    <property type="entry name" value="GST_N"/>
    <property type="match status" value="1"/>
</dbReference>
<dbReference type="SUPFAM" id="SSF52833">
    <property type="entry name" value="Thioredoxin-like"/>
    <property type="match status" value="1"/>
</dbReference>
<dbReference type="InterPro" id="IPR010987">
    <property type="entry name" value="Glutathione-S-Trfase_C-like"/>
</dbReference>
<evidence type="ECO:0000313" key="8">
    <source>
        <dbReference type="EMBL" id="KAK1669514.1"/>
    </source>
</evidence>
<dbReference type="SFLD" id="SFLDS00019">
    <property type="entry name" value="Glutathione_Transferase_(cytos"/>
    <property type="match status" value="1"/>
</dbReference>
<dbReference type="FunFam" id="3.40.30.10:FF:000016">
    <property type="entry name" value="Glutathione S-transferase F2"/>
    <property type="match status" value="1"/>
</dbReference>
<dbReference type="InterPro" id="IPR036249">
    <property type="entry name" value="Thioredoxin-like_sf"/>
</dbReference>
<dbReference type="InterPro" id="IPR036282">
    <property type="entry name" value="Glutathione-S-Trfase_C_sf"/>
</dbReference>
<proteinExistence type="inferred from homology"/>
<dbReference type="InterPro" id="IPR040079">
    <property type="entry name" value="Glutathione_S-Trfase"/>
</dbReference>
<dbReference type="SFLD" id="SFLDG01154">
    <property type="entry name" value="Main.5:_Phi-like"/>
    <property type="match status" value="1"/>
</dbReference>
<comment type="catalytic activity">
    <reaction evidence="5">
        <text>RX + glutathione = an S-substituted glutathione + a halide anion + H(+)</text>
        <dbReference type="Rhea" id="RHEA:16437"/>
        <dbReference type="ChEBI" id="CHEBI:15378"/>
        <dbReference type="ChEBI" id="CHEBI:16042"/>
        <dbReference type="ChEBI" id="CHEBI:17792"/>
        <dbReference type="ChEBI" id="CHEBI:57925"/>
        <dbReference type="ChEBI" id="CHEBI:90779"/>
        <dbReference type="EC" id="2.5.1.18"/>
    </reaction>
</comment>
<evidence type="ECO:0000259" key="6">
    <source>
        <dbReference type="PROSITE" id="PS50404"/>
    </source>
</evidence>
<gene>
    <name evidence="8" type="ORF">QYE76_057673</name>
</gene>
<dbReference type="EMBL" id="JAUUTY010000003">
    <property type="protein sequence ID" value="KAK1669514.1"/>
    <property type="molecule type" value="Genomic_DNA"/>
</dbReference>
<reference evidence="8" key="1">
    <citation type="submission" date="2023-07" db="EMBL/GenBank/DDBJ databases">
        <title>A chromosome-level genome assembly of Lolium multiflorum.</title>
        <authorList>
            <person name="Chen Y."/>
            <person name="Copetti D."/>
            <person name="Kolliker R."/>
            <person name="Studer B."/>
        </authorList>
    </citation>
    <scope>NUCLEOTIDE SEQUENCE</scope>
    <source>
        <strain evidence="8">02402/16</strain>
        <tissue evidence="8">Leaf</tissue>
    </source>
</reference>
<protein>
    <recommendedName>
        <fullName evidence="3">glutathione transferase</fullName>
        <ecNumber evidence="3">2.5.1.18</ecNumber>
    </recommendedName>
</protein>
<comment type="function">
    <text evidence="1">Conjugation of reduced glutathione to a wide number of exogenous and endogenous hydrophobic electrophiles.</text>
</comment>
<dbReference type="Gene3D" id="1.20.1050.10">
    <property type="match status" value="1"/>
</dbReference>
<dbReference type="GO" id="GO:0004364">
    <property type="term" value="F:glutathione transferase activity"/>
    <property type="evidence" value="ECO:0007669"/>
    <property type="project" value="UniProtKB-EC"/>
</dbReference>
<dbReference type="InterPro" id="IPR004046">
    <property type="entry name" value="GST_C"/>
</dbReference>
<comment type="caution">
    <text evidence="8">The sequence shown here is derived from an EMBL/GenBank/DDBJ whole genome shotgun (WGS) entry which is preliminary data.</text>
</comment>
<dbReference type="PROSITE" id="PS50404">
    <property type="entry name" value="GST_NTER"/>
    <property type="match status" value="1"/>
</dbReference>
<dbReference type="FunFam" id="1.20.1050.10:FF:000004">
    <property type="entry name" value="Glutathione S-transferase F2"/>
    <property type="match status" value="1"/>
</dbReference>
<feature type="domain" description="GST N-terminal" evidence="6">
    <location>
        <begin position="84"/>
        <end position="165"/>
    </location>
</feature>
<dbReference type="GO" id="GO:0005737">
    <property type="term" value="C:cytoplasm"/>
    <property type="evidence" value="ECO:0007669"/>
    <property type="project" value="TreeGrafter"/>
</dbReference>
<dbReference type="InterPro" id="IPR034347">
    <property type="entry name" value="GST_Phi_C"/>
</dbReference>
<dbReference type="GO" id="GO:0043295">
    <property type="term" value="F:glutathione binding"/>
    <property type="evidence" value="ECO:0007669"/>
    <property type="project" value="TreeGrafter"/>
</dbReference>
<evidence type="ECO:0000256" key="3">
    <source>
        <dbReference type="ARBA" id="ARBA00012452"/>
    </source>
</evidence>
<sequence length="298" mass="32956">MPGGDHADGRPIADMATWRVSRLQHRGSFAPGGSRFHRRQSCLSKCWRAMRDGIAVILDYKTTPSLHQQEQAEKRRDERSIQMAPIKLYGMALSANVVRVAAVLNEKGLDFEIVDVDLRTGAHKHPDFIALNPFGQIPALQDGDEVLYESRAINRHIATKYKTQGPDLVPTPSAKLETWLEVESHHFYPAVSPLVFQLLIKPMLGGAPDAAVVDKHAADLAKVLDVYEAHLAKGNKYLAGDAYTLADANHLSYMFMLTKTSKAELVASRPHVKAWWDDISARPAWLKTVASVPLPPGA</sequence>
<name>A0AAD8T4N0_LOLMU</name>
<comment type="similarity">
    <text evidence="2">Belongs to the GST superfamily. Phi family.</text>
</comment>
<dbReference type="CDD" id="cd03187">
    <property type="entry name" value="GST_C_Phi"/>
    <property type="match status" value="1"/>
</dbReference>
<keyword evidence="4" id="KW-0808">Transferase</keyword>
<dbReference type="PANTHER" id="PTHR43900">
    <property type="entry name" value="GLUTATHIONE S-TRANSFERASE RHO"/>
    <property type="match status" value="1"/>
</dbReference>
<dbReference type="InterPro" id="IPR004045">
    <property type="entry name" value="Glutathione_S-Trfase_N"/>
</dbReference>
<evidence type="ECO:0000259" key="7">
    <source>
        <dbReference type="PROSITE" id="PS50405"/>
    </source>
</evidence>
<evidence type="ECO:0000256" key="5">
    <source>
        <dbReference type="ARBA" id="ARBA00047960"/>
    </source>
</evidence>
<dbReference type="PROSITE" id="PS50405">
    <property type="entry name" value="GST_CTER"/>
    <property type="match status" value="1"/>
</dbReference>
<evidence type="ECO:0000256" key="4">
    <source>
        <dbReference type="ARBA" id="ARBA00022679"/>
    </source>
</evidence>
<dbReference type="PANTHER" id="PTHR43900:SF3">
    <property type="entry name" value="GLUTATHIONE S-TRANSFERASE RHO"/>
    <property type="match status" value="1"/>
</dbReference>
<keyword evidence="9" id="KW-1185">Reference proteome</keyword>
<dbReference type="GO" id="GO:0006749">
    <property type="term" value="P:glutathione metabolic process"/>
    <property type="evidence" value="ECO:0007669"/>
    <property type="project" value="TreeGrafter"/>
</dbReference>
<evidence type="ECO:0000313" key="9">
    <source>
        <dbReference type="Proteomes" id="UP001231189"/>
    </source>
</evidence>
<feature type="domain" description="GST C-terminal" evidence="7">
    <location>
        <begin position="169"/>
        <end position="298"/>
    </location>
</feature>
<evidence type="ECO:0000256" key="1">
    <source>
        <dbReference type="ARBA" id="ARBA00003701"/>
    </source>
</evidence>
<dbReference type="Pfam" id="PF00043">
    <property type="entry name" value="GST_C"/>
    <property type="match status" value="1"/>
</dbReference>
<evidence type="ECO:0000256" key="2">
    <source>
        <dbReference type="ARBA" id="ARBA00010128"/>
    </source>
</evidence>
<dbReference type="AlphaFoldDB" id="A0AAD8T4N0"/>
<dbReference type="EC" id="2.5.1.18" evidence="3"/>
<organism evidence="8 9">
    <name type="scientific">Lolium multiflorum</name>
    <name type="common">Italian ryegrass</name>
    <name type="synonym">Lolium perenne subsp. multiflorum</name>
    <dbReference type="NCBI Taxonomy" id="4521"/>
    <lineage>
        <taxon>Eukaryota</taxon>
        <taxon>Viridiplantae</taxon>
        <taxon>Streptophyta</taxon>
        <taxon>Embryophyta</taxon>
        <taxon>Tracheophyta</taxon>
        <taxon>Spermatophyta</taxon>
        <taxon>Magnoliopsida</taxon>
        <taxon>Liliopsida</taxon>
        <taxon>Poales</taxon>
        <taxon>Poaceae</taxon>
        <taxon>BOP clade</taxon>
        <taxon>Pooideae</taxon>
        <taxon>Poodae</taxon>
        <taxon>Poeae</taxon>
        <taxon>Poeae Chloroplast Group 2 (Poeae type)</taxon>
        <taxon>Loliodinae</taxon>
        <taxon>Loliinae</taxon>
        <taxon>Lolium</taxon>
    </lineage>
</organism>
<dbReference type="Proteomes" id="UP001231189">
    <property type="component" value="Unassembled WGS sequence"/>
</dbReference>
<dbReference type="CDD" id="cd03053">
    <property type="entry name" value="GST_N_Phi"/>
    <property type="match status" value="1"/>
</dbReference>
<dbReference type="Gene3D" id="3.40.30.10">
    <property type="entry name" value="Glutaredoxin"/>
    <property type="match status" value="1"/>
</dbReference>
<accession>A0AAD8T4N0</accession>
<dbReference type="SUPFAM" id="SSF47616">
    <property type="entry name" value="GST C-terminal domain-like"/>
    <property type="match status" value="1"/>
</dbReference>
<dbReference type="SFLD" id="SFLDG00358">
    <property type="entry name" value="Main_(cytGST)"/>
    <property type="match status" value="1"/>
</dbReference>